<dbReference type="Pfam" id="PF04646">
    <property type="entry name" value="DUF604"/>
    <property type="match status" value="1"/>
</dbReference>
<comment type="caution">
    <text evidence="2">The sequence shown here is derived from an EMBL/GenBank/DDBJ whole genome shotgun (WGS) entry which is preliminary data.</text>
</comment>
<organism evidence="2 3">
    <name type="scientific">Mikania micrantha</name>
    <name type="common">bitter vine</name>
    <dbReference type="NCBI Taxonomy" id="192012"/>
    <lineage>
        <taxon>Eukaryota</taxon>
        <taxon>Viridiplantae</taxon>
        <taxon>Streptophyta</taxon>
        <taxon>Embryophyta</taxon>
        <taxon>Tracheophyta</taxon>
        <taxon>Spermatophyta</taxon>
        <taxon>Magnoliopsida</taxon>
        <taxon>eudicotyledons</taxon>
        <taxon>Gunneridae</taxon>
        <taxon>Pentapetalae</taxon>
        <taxon>asterids</taxon>
        <taxon>campanulids</taxon>
        <taxon>Asterales</taxon>
        <taxon>Asteraceae</taxon>
        <taxon>Asteroideae</taxon>
        <taxon>Heliantheae alliance</taxon>
        <taxon>Eupatorieae</taxon>
        <taxon>Mikania</taxon>
    </lineage>
</organism>
<dbReference type="PANTHER" id="PTHR10811">
    <property type="entry name" value="FRINGE-RELATED"/>
    <property type="match status" value="1"/>
</dbReference>
<reference evidence="2 3" key="1">
    <citation type="submission" date="2019-05" db="EMBL/GenBank/DDBJ databases">
        <title>Mikania micrantha, genome provides insights into the molecular mechanism of rapid growth.</title>
        <authorList>
            <person name="Liu B."/>
        </authorList>
    </citation>
    <scope>NUCLEOTIDE SEQUENCE [LARGE SCALE GENOMIC DNA]</scope>
    <source>
        <strain evidence="2">NLD-2019</strain>
        <tissue evidence="2">Leaf</tissue>
    </source>
</reference>
<dbReference type="InterPro" id="IPR006740">
    <property type="entry name" value="DUF604"/>
</dbReference>
<dbReference type="AlphaFoldDB" id="A0A5N6L9C6"/>
<protein>
    <submittedName>
        <fullName evidence="2">Uncharacterized protein</fullName>
    </submittedName>
</protein>
<sequence>MNHHHTLPPPISYPIKTTTRMTSSSTQHRPPIAISTTLRPSLSFLLFLLLLYLTYSSKLLVNHPHIATNITCQDSNLTTTNPRKTGYNTELKHIAFCIAASSKLWKSRKEYIKLWWRPGETRGAVWLDHQVKIKNNESLPDIHISQDTSRLRYTNRQGHRSAIRISRIVSEALKLGSVEDVRWFVMGDDDTVFVVENVVRVLNRYDHDQFYYIGSSSESHFQNIFFSYSMAYGGGGFAVSYPLVKELAKMQDRCLKRYPGLYGSDDRMQACMAELNVPLTKEPGFHQNDVYGNLLGLLSGHPVTPLVSLHHFDVIDPIFPGMKRVESLKHLLESTKYDSASLIQQSICYDMKHEWSILVSWGFAIQIMRGILSPRELEIPSRTFINWYKVRDFTAYAFNTRPVTGLPCQMPFVFYVNSTRYDESRRLIVGIYGVHRERHPRCRWRMESPEKIHTVVVLKHQDPDRWLRAPRKDCCRVLPSRKQGIMYLWVGHCRENEVIEV</sequence>
<dbReference type="Gene3D" id="3.90.550.50">
    <property type="match status" value="1"/>
</dbReference>
<evidence type="ECO:0000256" key="1">
    <source>
        <dbReference type="SAM" id="MobiDB-lite"/>
    </source>
</evidence>
<dbReference type="Proteomes" id="UP000326396">
    <property type="component" value="Unassembled WGS sequence"/>
</dbReference>
<keyword evidence="3" id="KW-1185">Reference proteome</keyword>
<feature type="compositionally biased region" description="Polar residues" evidence="1">
    <location>
        <begin position="15"/>
        <end position="28"/>
    </location>
</feature>
<accession>A0A5N6L9C6</accession>
<evidence type="ECO:0000313" key="3">
    <source>
        <dbReference type="Proteomes" id="UP000326396"/>
    </source>
</evidence>
<proteinExistence type="predicted"/>
<dbReference type="EMBL" id="SZYD01002322">
    <property type="protein sequence ID" value="KAC9696436.1"/>
    <property type="molecule type" value="Genomic_DNA"/>
</dbReference>
<feature type="region of interest" description="Disordered" evidence="1">
    <location>
        <begin position="1"/>
        <end position="29"/>
    </location>
</feature>
<evidence type="ECO:0000313" key="2">
    <source>
        <dbReference type="EMBL" id="KAC9696436.1"/>
    </source>
</evidence>
<dbReference type="OrthoDB" id="421979at2759"/>
<name>A0A5N6L9C6_9ASTR</name>
<gene>
    <name evidence="2" type="ORF">E3N88_45381</name>
</gene>
<dbReference type="FunFam" id="3.90.550.50:FF:000006">
    <property type="entry name" value="Fringe-related protein-like"/>
    <property type="match status" value="1"/>
</dbReference>